<sequence length="205" mass="23284">MSNISKAASKIGKTIGLTGAPVFIKSDNIIDLIKKDHNEAKELYEKYKKTENKDDKKNICNKLIKKLVQHDEVEQLLVYPLLREKIGGKIGEEHYERSLSEHQDHRNLLYDVKKSNISNDIDFDKKLEIAMISVFEHVKKEESEVLPLLNENLSEDDLKRVGSSFKAHKLTAVTRPHPNAPSQGLPAGLANVVTKPFDILKDFKD</sequence>
<evidence type="ECO:0000313" key="2">
    <source>
        <dbReference type="EMBL" id="KAG1563501.1"/>
    </source>
</evidence>
<protein>
    <recommendedName>
        <fullName evidence="1">Hemerythrin-like domain-containing protein</fullName>
    </recommendedName>
</protein>
<dbReference type="Proteomes" id="UP000740926">
    <property type="component" value="Unassembled WGS sequence"/>
</dbReference>
<gene>
    <name evidence="2" type="ORF">G6F50_011945</name>
</gene>
<dbReference type="AlphaFoldDB" id="A0A9P6YSG3"/>
<comment type="caution">
    <text evidence="2">The sequence shown here is derived from an EMBL/GenBank/DDBJ whole genome shotgun (WGS) entry which is preliminary data.</text>
</comment>
<dbReference type="Pfam" id="PF01814">
    <property type="entry name" value="Hemerythrin"/>
    <property type="match status" value="1"/>
</dbReference>
<organism evidence="2 3">
    <name type="scientific">Rhizopus delemar</name>
    <dbReference type="NCBI Taxonomy" id="936053"/>
    <lineage>
        <taxon>Eukaryota</taxon>
        <taxon>Fungi</taxon>
        <taxon>Fungi incertae sedis</taxon>
        <taxon>Mucoromycota</taxon>
        <taxon>Mucoromycotina</taxon>
        <taxon>Mucoromycetes</taxon>
        <taxon>Mucorales</taxon>
        <taxon>Mucorineae</taxon>
        <taxon>Rhizopodaceae</taxon>
        <taxon>Rhizopus</taxon>
    </lineage>
</organism>
<proteinExistence type="predicted"/>
<dbReference type="Gene3D" id="1.20.120.520">
    <property type="entry name" value="nmb1532 protein domain like"/>
    <property type="match status" value="1"/>
</dbReference>
<evidence type="ECO:0000259" key="1">
    <source>
        <dbReference type="Pfam" id="PF01814"/>
    </source>
</evidence>
<reference evidence="2 3" key="1">
    <citation type="journal article" date="2020" name="Microb. Genom.">
        <title>Genetic diversity of clinical and environmental Mucorales isolates obtained from an investigation of mucormycosis cases among solid organ transplant recipients.</title>
        <authorList>
            <person name="Nguyen M.H."/>
            <person name="Kaul D."/>
            <person name="Muto C."/>
            <person name="Cheng S.J."/>
            <person name="Richter R.A."/>
            <person name="Bruno V.M."/>
            <person name="Liu G."/>
            <person name="Beyhan S."/>
            <person name="Sundermann A.J."/>
            <person name="Mounaud S."/>
            <person name="Pasculle A.W."/>
            <person name="Nierman W.C."/>
            <person name="Driscoll E."/>
            <person name="Cumbie R."/>
            <person name="Clancy C.J."/>
            <person name="Dupont C.L."/>
        </authorList>
    </citation>
    <scope>NUCLEOTIDE SEQUENCE [LARGE SCALE GENOMIC DNA]</scope>
    <source>
        <strain evidence="2 3">GL24</strain>
    </source>
</reference>
<name>A0A9P6YSG3_9FUNG</name>
<feature type="domain" description="Hemerythrin-like" evidence="1">
    <location>
        <begin position="28"/>
        <end position="149"/>
    </location>
</feature>
<dbReference type="PANTHER" id="PTHR35585">
    <property type="entry name" value="HHE DOMAIN PROTEIN (AFU_ORTHOLOGUE AFUA_4G00730)"/>
    <property type="match status" value="1"/>
</dbReference>
<dbReference type="EMBL" id="JAANIU010003342">
    <property type="protein sequence ID" value="KAG1563501.1"/>
    <property type="molecule type" value="Genomic_DNA"/>
</dbReference>
<keyword evidence="3" id="KW-1185">Reference proteome</keyword>
<dbReference type="InterPro" id="IPR012312">
    <property type="entry name" value="Hemerythrin-like"/>
</dbReference>
<evidence type="ECO:0000313" key="3">
    <source>
        <dbReference type="Proteomes" id="UP000740926"/>
    </source>
</evidence>
<dbReference type="PANTHER" id="PTHR35585:SF1">
    <property type="entry name" value="HHE DOMAIN PROTEIN (AFU_ORTHOLOGUE AFUA_4G00730)"/>
    <property type="match status" value="1"/>
</dbReference>
<accession>A0A9P6YSG3</accession>